<accession>A0A0E9PR55</accession>
<dbReference type="EMBL" id="GBXM01102254">
    <property type="protein sequence ID" value="JAH06323.1"/>
    <property type="molecule type" value="Transcribed_RNA"/>
</dbReference>
<dbReference type="AlphaFoldDB" id="A0A0E9PR55"/>
<organism evidence="1">
    <name type="scientific">Anguilla anguilla</name>
    <name type="common">European freshwater eel</name>
    <name type="synonym">Muraena anguilla</name>
    <dbReference type="NCBI Taxonomy" id="7936"/>
    <lineage>
        <taxon>Eukaryota</taxon>
        <taxon>Metazoa</taxon>
        <taxon>Chordata</taxon>
        <taxon>Craniata</taxon>
        <taxon>Vertebrata</taxon>
        <taxon>Euteleostomi</taxon>
        <taxon>Actinopterygii</taxon>
        <taxon>Neopterygii</taxon>
        <taxon>Teleostei</taxon>
        <taxon>Anguilliformes</taxon>
        <taxon>Anguillidae</taxon>
        <taxon>Anguilla</taxon>
    </lineage>
</organism>
<evidence type="ECO:0000313" key="1">
    <source>
        <dbReference type="EMBL" id="JAH06323.1"/>
    </source>
</evidence>
<sequence>MVELSVPCPLKQGWVSNLIRKGPAWVQVLL</sequence>
<reference evidence="1" key="1">
    <citation type="submission" date="2014-11" db="EMBL/GenBank/DDBJ databases">
        <authorList>
            <person name="Amaro Gonzalez C."/>
        </authorList>
    </citation>
    <scope>NUCLEOTIDE SEQUENCE</scope>
</reference>
<reference evidence="1" key="2">
    <citation type="journal article" date="2015" name="Fish Shellfish Immunol.">
        <title>Early steps in the European eel (Anguilla anguilla)-Vibrio vulnificus interaction in the gills: Role of the RtxA13 toxin.</title>
        <authorList>
            <person name="Callol A."/>
            <person name="Pajuelo D."/>
            <person name="Ebbesson L."/>
            <person name="Teles M."/>
            <person name="MacKenzie S."/>
            <person name="Amaro C."/>
        </authorList>
    </citation>
    <scope>NUCLEOTIDE SEQUENCE</scope>
</reference>
<proteinExistence type="predicted"/>
<protein>
    <submittedName>
        <fullName evidence="1">Uncharacterized protein</fullName>
    </submittedName>
</protein>
<name>A0A0E9PR55_ANGAN</name>